<dbReference type="Proteomes" id="UP000698222">
    <property type="component" value="Unassembled WGS sequence"/>
</dbReference>
<proteinExistence type="predicted"/>
<evidence type="ECO:0000313" key="2">
    <source>
        <dbReference type="Proteomes" id="UP000698222"/>
    </source>
</evidence>
<dbReference type="EMBL" id="JAGIOC010000001">
    <property type="protein sequence ID" value="MBP2408399.1"/>
    <property type="molecule type" value="Genomic_DNA"/>
</dbReference>
<accession>A0ABS4YHX5</accession>
<sequence length="118" mass="12116">MTAARARTGAFVAGVLCANSIPHLATAVAGRRHLTPIGGPRSSHRINAVWGAANLVGGLALVARGVHSARDVPGEGRWDSRLVAFDLGAAMFAVWMAGSEAALRGNWDADPAPPGPRS</sequence>
<dbReference type="RefSeq" id="WP_209888842.1">
    <property type="nucleotide sequence ID" value="NZ_BAAAJV010000029.1"/>
</dbReference>
<name>A0ABS4YHX5_9MICO</name>
<comment type="caution">
    <text evidence="1">The sequence shown here is derived from an EMBL/GenBank/DDBJ whole genome shotgun (WGS) entry which is preliminary data.</text>
</comment>
<keyword evidence="2" id="KW-1185">Reference proteome</keyword>
<evidence type="ECO:0000313" key="1">
    <source>
        <dbReference type="EMBL" id="MBP2408399.1"/>
    </source>
</evidence>
<reference evidence="1 2" key="1">
    <citation type="submission" date="2021-03" db="EMBL/GenBank/DDBJ databases">
        <title>Sequencing the genomes of 1000 actinobacteria strains.</title>
        <authorList>
            <person name="Klenk H.-P."/>
        </authorList>
    </citation>
    <scope>NUCLEOTIDE SEQUENCE [LARGE SCALE GENOMIC DNA]</scope>
    <source>
        <strain evidence="1 2">DSM 14564</strain>
    </source>
</reference>
<gene>
    <name evidence="1" type="ORF">JOF44_001302</name>
</gene>
<protein>
    <submittedName>
        <fullName evidence="1">Uncharacterized protein</fullName>
    </submittedName>
</protein>
<organism evidence="1 2">
    <name type="scientific">Brachybacterium fresconis</name>
    <dbReference type="NCBI Taxonomy" id="173363"/>
    <lineage>
        <taxon>Bacteria</taxon>
        <taxon>Bacillati</taxon>
        <taxon>Actinomycetota</taxon>
        <taxon>Actinomycetes</taxon>
        <taxon>Micrococcales</taxon>
        <taxon>Dermabacteraceae</taxon>
        <taxon>Brachybacterium</taxon>
    </lineage>
</organism>